<evidence type="ECO:0000313" key="3">
    <source>
        <dbReference type="Proteomes" id="UP001439008"/>
    </source>
</evidence>
<dbReference type="InterPro" id="IPR038765">
    <property type="entry name" value="Papain-like_cys_pep_sf"/>
</dbReference>
<dbReference type="InterPro" id="IPR028889">
    <property type="entry name" value="USP"/>
</dbReference>
<accession>A0ABV2AGF3</accession>
<gene>
    <name evidence="2" type="ORF">MHBO_000680</name>
</gene>
<dbReference type="InterPro" id="IPR050164">
    <property type="entry name" value="Peptidase_C19"/>
</dbReference>
<evidence type="ECO:0000259" key="1">
    <source>
        <dbReference type="PROSITE" id="PS50235"/>
    </source>
</evidence>
<protein>
    <recommendedName>
        <fullName evidence="1">USP domain-containing protein</fullName>
    </recommendedName>
</protein>
<dbReference type="PROSITE" id="PS50235">
    <property type="entry name" value="USP_3"/>
    <property type="match status" value="1"/>
</dbReference>
<comment type="caution">
    <text evidence="2">The sequence shown here is derived from an EMBL/GenBank/DDBJ whole genome shotgun (WGS) entry which is preliminary data.</text>
</comment>
<dbReference type="SUPFAM" id="SSF54001">
    <property type="entry name" value="Cysteine proteinases"/>
    <property type="match status" value="1"/>
</dbReference>
<dbReference type="PROSITE" id="PS00973">
    <property type="entry name" value="USP_2"/>
    <property type="match status" value="1"/>
</dbReference>
<dbReference type="Proteomes" id="UP001439008">
    <property type="component" value="Unassembled WGS sequence"/>
</dbReference>
<dbReference type="PANTHER" id="PTHR24006">
    <property type="entry name" value="UBIQUITIN CARBOXYL-TERMINAL HYDROLASE"/>
    <property type="match status" value="1"/>
</dbReference>
<dbReference type="EMBL" id="JBDODL010000121">
    <property type="protein sequence ID" value="MES1918770.1"/>
    <property type="molecule type" value="Genomic_DNA"/>
</dbReference>
<reference evidence="2 3" key="1">
    <citation type="journal article" date="2024" name="BMC Biol.">
        <title>Comparative genomics of Ascetosporea gives new insight into the evolutionary basis for animal parasitism in Rhizaria.</title>
        <authorList>
            <person name="Hiltunen Thoren M."/>
            <person name="Onut-Brannstrom I."/>
            <person name="Alfjorden A."/>
            <person name="Peckova H."/>
            <person name="Swords F."/>
            <person name="Hooper C."/>
            <person name="Holzer A.S."/>
            <person name="Bass D."/>
            <person name="Burki F."/>
        </authorList>
    </citation>
    <scope>NUCLEOTIDE SEQUENCE [LARGE SCALE GENOMIC DNA]</scope>
    <source>
        <strain evidence="2">20-A016</strain>
    </source>
</reference>
<keyword evidence="3" id="KW-1185">Reference proteome</keyword>
<proteinExistence type="predicted"/>
<organism evidence="2 3">
    <name type="scientific">Bonamia ostreae</name>
    <dbReference type="NCBI Taxonomy" id="126728"/>
    <lineage>
        <taxon>Eukaryota</taxon>
        <taxon>Sar</taxon>
        <taxon>Rhizaria</taxon>
        <taxon>Endomyxa</taxon>
        <taxon>Ascetosporea</taxon>
        <taxon>Haplosporida</taxon>
        <taxon>Bonamia</taxon>
    </lineage>
</organism>
<dbReference type="Pfam" id="PF00443">
    <property type="entry name" value="UCH"/>
    <property type="match status" value="1"/>
</dbReference>
<sequence>MPSDDLALKMKNLKIESGENLTLEKCLEHFFAAETIEGPLSICDQCRGEDLKVRKWSRLLDSPDALAIHLKRFRNRNGELRKNEKNVAFSAELDLSRYFSERVKEKSGAQYKLVSLVKHSGSLKSGHYIAFVQDRGSENGDWYCFNDSKVKVVSRSKVFKEEAYLLFYEKLNFK</sequence>
<dbReference type="CDD" id="cd02257">
    <property type="entry name" value="Peptidase_C19"/>
    <property type="match status" value="1"/>
</dbReference>
<dbReference type="Gene3D" id="3.90.70.10">
    <property type="entry name" value="Cysteine proteinases"/>
    <property type="match status" value="1"/>
</dbReference>
<evidence type="ECO:0000313" key="2">
    <source>
        <dbReference type="EMBL" id="MES1918770.1"/>
    </source>
</evidence>
<dbReference type="InterPro" id="IPR001394">
    <property type="entry name" value="Peptidase_C19_UCH"/>
</dbReference>
<feature type="domain" description="USP" evidence="1">
    <location>
        <begin position="1"/>
        <end position="171"/>
    </location>
</feature>
<dbReference type="InterPro" id="IPR018200">
    <property type="entry name" value="USP_CS"/>
</dbReference>
<name>A0ABV2AGF3_9EUKA</name>